<dbReference type="EMBL" id="KV417616">
    <property type="protein sequence ID" value="KZP14530.1"/>
    <property type="molecule type" value="Genomic_DNA"/>
</dbReference>
<protein>
    <submittedName>
        <fullName evidence="2">Uncharacterized protein</fullName>
    </submittedName>
</protein>
<organism evidence="2 3">
    <name type="scientific">Athelia psychrophila</name>
    <dbReference type="NCBI Taxonomy" id="1759441"/>
    <lineage>
        <taxon>Eukaryota</taxon>
        <taxon>Fungi</taxon>
        <taxon>Dikarya</taxon>
        <taxon>Basidiomycota</taxon>
        <taxon>Agaricomycotina</taxon>
        <taxon>Agaricomycetes</taxon>
        <taxon>Agaricomycetidae</taxon>
        <taxon>Atheliales</taxon>
        <taxon>Atheliaceae</taxon>
        <taxon>Athelia</taxon>
    </lineage>
</organism>
<gene>
    <name evidence="2" type="ORF">FIBSPDRAFT_868200</name>
</gene>
<accession>A0A166DBJ4</accession>
<keyword evidence="3" id="KW-1185">Reference proteome</keyword>
<keyword evidence="1" id="KW-0732">Signal</keyword>
<evidence type="ECO:0000313" key="2">
    <source>
        <dbReference type="EMBL" id="KZP14530.1"/>
    </source>
</evidence>
<dbReference type="OrthoDB" id="10549425at2759"/>
<reference evidence="2 3" key="1">
    <citation type="journal article" date="2016" name="Mol. Biol. Evol.">
        <title>Comparative Genomics of Early-Diverging Mushroom-Forming Fungi Provides Insights into the Origins of Lignocellulose Decay Capabilities.</title>
        <authorList>
            <person name="Nagy L.G."/>
            <person name="Riley R."/>
            <person name="Tritt A."/>
            <person name="Adam C."/>
            <person name="Daum C."/>
            <person name="Floudas D."/>
            <person name="Sun H."/>
            <person name="Yadav J.S."/>
            <person name="Pangilinan J."/>
            <person name="Larsson K.H."/>
            <person name="Matsuura K."/>
            <person name="Barry K."/>
            <person name="Labutti K."/>
            <person name="Kuo R."/>
            <person name="Ohm R.A."/>
            <person name="Bhattacharya S.S."/>
            <person name="Shirouzu T."/>
            <person name="Yoshinaga Y."/>
            <person name="Martin F.M."/>
            <person name="Grigoriev I.V."/>
            <person name="Hibbett D.S."/>
        </authorList>
    </citation>
    <scope>NUCLEOTIDE SEQUENCE [LARGE SCALE GENOMIC DNA]</scope>
    <source>
        <strain evidence="2 3">CBS 109695</strain>
    </source>
</reference>
<evidence type="ECO:0000313" key="3">
    <source>
        <dbReference type="Proteomes" id="UP000076532"/>
    </source>
</evidence>
<name>A0A166DBJ4_9AGAM</name>
<feature type="signal peptide" evidence="1">
    <location>
        <begin position="1"/>
        <end position="17"/>
    </location>
</feature>
<sequence length="224" mass="24462">MFAQITTLLALFAVGAAASLQSPGETAKGLKCSGSPRTVYINPQLVSVKLPGGRSVPLGFHGAKNANGSAYWQEYNNPGIVELGMYECASSYMGYISNTDGAIRISNGHIRVIKDGFEAASCLTVDFDASVNSGFITLQPCSMADDASQTRQFWHVEQNEESDFDTPRKGQTPIRFLGNVTYNNGDNEGFYNTEVQKINGTHVVKASFSYGIYNEYQTKLEVFY</sequence>
<evidence type="ECO:0000256" key="1">
    <source>
        <dbReference type="SAM" id="SignalP"/>
    </source>
</evidence>
<proteinExistence type="predicted"/>
<feature type="chain" id="PRO_5007872081" evidence="1">
    <location>
        <begin position="18"/>
        <end position="224"/>
    </location>
</feature>
<dbReference type="AlphaFoldDB" id="A0A166DBJ4"/>
<dbReference type="Proteomes" id="UP000076532">
    <property type="component" value="Unassembled WGS sequence"/>
</dbReference>
<dbReference type="PROSITE" id="PS50231">
    <property type="entry name" value="RICIN_B_LECTIN"/>
    <property type="match status" value="1"/>
</dbReference>